<gene>
    <name evidence="1" type="ORF">BpHYR1_024073</name>
</gene>
<dbReference type="AlphaFoldDB" id="A0A3M7P6C0"/>
<dbReference type="EMBL" id="REGN01013212">
    <property type="protein sequence ID" value="RMZ94224.1"/>
    <property type="molecule type" value="Genomic_DNA"/>
</dbReference>
<proteinExistence type="predicted"/>
<organism evidence="1 2">
    <name type="scientific">Brachionus plicatilis</name>
    <name type="common">Marine rotifer</name>
    <name type="synonym">Brachionus muelleri</name>
    <dbReference type="NCBI Taxonomy" id="10195"/>
    <lineage>
        <taxon>Eukaryota</taxon>
        <taxon>Metazoa</taxon>
        <taxon>Spiralia</taxon>
        <taxon>Gnathifera</taxon>
        <taxon>Rotifera</taxon>
        <taxon>Eurotatoria</taxon>
        <taxon>Monogononta</taxon>
        <taxon>Pseudotrocha</taxon>
        <taxon>Ploima</taxon>
        <taxon>Brachionidae</taxon>
        <taxon>Brachionus</taxon>
    </lineage>
</organism>
<sequence length="117" mass="14001">MINLFKLYRVRFIISTSKIFKLKNCVAICLSVYIINQIFDVKFFHIHFDLNEKLSETPKRKHTKDFIFYTAFSNEREIEAAILSKRMNNRQSENIYLIKQYLSSTSNDNFMNLAMSR</sequence>
<keyword evidence="2" id="KW-1185">Reference proteome</keyword>
<evidence type="ECO:0000313" key="2">
    <source>
        <dbReference type="Proteomes" id="UP000276133"/>
    </source>
</evidence>
<protein>
    <submittedName>
        <fullName evidence="1">Uncharacterized protein</fullName>
    </submittedName>
</protein>
<evidence type="ECO:0000313" key="1">
    <source>
        <dbReference type="EMBL" id="RMZ94224.1"/>
    </source>
</evidence>
<comment type="caution">
    <text evidence="1">The sequence shown here is derived from an EMBL/GenBank/DDBJ whole genome shotgun (WGS) entry which is preliminary data.</text>
</comment>
<reference evidence="1 2" key="1">
    <citation type="journal article" date="2018" name="Sci. Rep.">
        <title>Genomic signatures of local adaptation to the degree of environmental predictability in rotifers.</title>
        <authorList>
            <person name="Franch-Gras L."/>
            <person name="Hahn C."/>
            <person name="Garcia-Roger E.M."/>
            <person name="Carmona M.J."/>
            <person name="Serra M."/>
            <person name="Gomez A."/>
        </authorList>
    </citation>
    <scope>NUCLEOTIDE SEQUENCE [LARGE SCALE GENOMIC DNA]</scope>
    <source>
        <strain evidence="1">HYR1</strain>
    </source>
</reference>
<accession>A0A3M7P6C0</accession>
<name>A0A3M7P6C0_BRAPC</name>
<dbReference type="Proteomes" id="UP000276133">
    <property type="component" value="Unassembled WGS sequence"/>
</dbReference>